<evidence type="ECO:0000256" key="2">
    <source>
        <dbReference type="SAM" id="Phobius"/>
    </source>
</evidence>
<keyword evidence="2" id="KW-1133">Transmembrane helix</keyword>
<organism evidence="3 4">
    <name type="scientific">Acetatifactor muris</name>
    <dbReference type="NCBI Taxonomy" id="879566"/>
    <lineage>
        <taxon>Bacteria</taxon>
        <taxon>Bacillati</taxon>
        <taxon>Bacillota</taxon>
        <taxon>Clostridia</taxon>
        <taxon>Lachnospirales</taxon>
        <taxon>Lachnospiraceae</taxon>
        <taxon>Acetatifactor</taxon>
    </lineage>
</organism>
<sequence>MEEREINLIDLLVDIMLHWRGILVFMLIAGIAMGGFSYVRSGRNSGSAVSPKGSDPKEEWEDAEAYREFLEEELTEPEKISVYSVLQSEKQYQDTLDYINNSVLMQADPQKVEKAELIFNVAAEDPGMTISLTNLYDALTTGTGFYEWLADKNDMSSFEVSELISVRRQSGILVIEGSEPEIVGKDTLKITILHADQKKCRALAASVIKYLDSQHDKLVQTVGEYEIELVDQIFSTVMDVGLTNQQNSYNNTVLSLMSSVASAKEAFTDDQKALYYLMKGEDVEESKEDEKEEETSDSETETAEQKSVRPAAPSVSLKYVVLGMFLAVFVYAFVLFCRYVFNGKLRATDNLGELYGISQLGLIPGEQEKKKFLGFVDRWILSLRDRNKRKFTAAEAMELAAAAVKISAGKNMLDTVYMIGCNLKEGALELCGQVKAKLEQENIQVQVLDNVLYNAETLEQLEAAKGVVLVEKVGSTLYTEIAKELELLKRQEIRVLGGIVVE</sequence>
<proteinExistence type="predicted"/>
<gene>
    <name evidence="3" type="ORF">AMURIS_02858</name>
</gene>
<evidence type="ECO:0000313" key="4">
    <source>
        <dbReference type="Proteomes" id="UP000236311"/>
    </source>
</evidence>
<evidence type="ECO:0000256" key="1">
    <source>
        <dbReference type="SAM" id="MobiDB-lite"/>
    </source>
</evidence>
<feature type="compositionally biased region" description="Acidic residues" evidence="1">
    <location>
        <begin position="283"/>
        <end position="302"/>
    </location>
</feature>
<dbReference type="AlphaFoldDB" id="A0A2K4ZI42"/>
<accession>A0A2K4ZI42</accession>
<evidence type="ECO:0000313" key="3">
    <source>
        <dbReference type="EMBL" id="SOY30135.1"/>
    </source>
</evidence>
<dbReference type="OrthoDB" id="2020105at2"/>
<dbReference type="RefSeq" id="WP_103240201.1">
    <property type="nucleotide sequence ID" value="NZ_JANJZD010000013.1"/>
</dbReference>
<protein>
    <recommendedName>
        <fullName evidence="5">Chain length determinant protein</fullName>
    </recommendedName>
</protein>
<reference evidence="3 4" key="1">
    <citation type="submission" date="2018-01" db="EMBL/GenBank/DDBJ databases">
        <authorList>
            <person name="Gaut B.S."/>
            <person name="Morton B.R."/>
            <person name="Clegg M.T."/>
            <person name="Duvall M.R."/>
        </authorList>
    </citation>
    <scope>NUCLEOTIDE SEQUENCE [LARGE SCALE GENOMIC DNA]</scope>
    <source>
        <strain evidence="3">GP69</strain>
    </source>
</reference>
<evidence type="ECO:0008006" key="5">
    <source>
        <dbReference type="Google" id="ProtNLM"/>
    </source>
</evidence>
<feature type="region of interest" description="Disordered" evidence="1">
    <location>
        <begin position="283"/>
        <end position="307"/>
    </location>
</feature>
<feature type="transmembrane region" description="Helical" evidence="2">
    <location>
        <begin position="21"/>
        <end position="39"/>
    </location>
</feature>
<keyword evidence="2" id="KW-0812">Transmembrane</keyword>
<dbReference type="EMBL" id="OFSM01000014">
    <property type="protein sequence ID" value="SOY30135.1"/>
    <property type="molecule type" value="Genomic_DNA"/>
</dbReference>
<feature type="transmembrane region" description="Helical" evidence="2">
    <location>
        <begin position="319"/>
        <end position="341"/>
    </location>
</feature>
<keyword evidence="2" id="KW-0472">Membrane</keyword>
<keyword evidence="4" id="KW-1185">Reference proteome</keyword>
<name>A0A2K4ZI42_9FIRM</name>
<dbReference type="Proteomes" id="UP000236311">
    <property type="component" value="Unassembled WGS sequence"/>
</dbReference>